<dbReference type="SUPFAM" id="SSF53474">
    <property type="entry name" value="alpha/beta-Hydrolases"/>
    <property type="match status" value="1"/>
</dbReference>
<accession>A0A3B1E1C5</accession>
<evidence type="ECO:0000259" key="2">
    <source>
        <dbReference type="Pfam" id="PF00561"/>
    </source>
</evidence>
<proteinExistence type="predicted"/>
<protein>
    <submittedName>
        <fullName evidence="3">Pimeloyl-[acyl-carrier protein] methyl ester esterase</fullName>
        <ecNumber evidence="3">3.1.1.85</ecNumber>
    </submittedName>
</protein>
<keyword evidence="3" id="KW-0378">Hydrolase</keyword>
<evidence type="ECO:0000313" key="3">
    <source>
        <dbReference type="EMBL" id="VAX76855.1"/>
    </source>
</evidence>
<dbReference type="PANTHER" id="PTHR43798:SF33">
    <property type="entry name" value="HYDROLASE, PUTATIVE (AFU_ORTHOLOGUE AFUA_2G14860)-RELATED"/>
    <property type="match status" value="1"/>
</dbReference>
<feature type="domain" description="AB hydrolase-1" evidence="2">
    <location>
        <begin position="19"/>
        <end position="247"/>
    </location>
</feature>
<dbReference type="Gene3D" id="3.40.50.1820">
    <property type="entry name" value="alpha/beta hydrolase"/>
    <property type="match status" value="1"/>
</dbReference>
<organism evidence="3 4">
    <name type="scientific">Buchnera aphidicola</name>
    <name type="common">Cinara strobi</name>
    <dbReference type="NCBI Taxonomy" id="1921549"/>
    <lineage>
        <taxon>Bacteria</taxon>
        <taxon>Pseudomonadati</taxon>
        <taxon>Pseudomonadota</taxon>
        <taxon>Gammaproteobacteria</taxon>
        <taxon>Enterobacterales</taxon>
        <taxon>Erwiniaceae</taxon>
        <taxon>Buchnera</taxon>
    </lineage>
</organism>
<dbReference type="Pfam" id="PF00561">
    <property type="entry name" value="Abhydrolase_1"/>
    <property type="match status" value="1"/>
</dbReference>
<dbReference type="STRING" id="1921549.GCA_900128825_00368"/>
<name>A0A3B1E1C5_9GAMM</name>
<dbReference type="InterPro" id="IPR000073">
    <property type="entry name" value="AB_hydrolase_1"/>
</dbReference>
<feature type="transmembrane region" description="Helical" evidence="1">
    <location>
        <begin position="76"/>
        <end position="95"/>
    </location>
</feature>
<dbReference type="GO" id="GO:0090499">
    <property type="term" value="F:pimelyl-[acyl-carrier protein] methyl ester esterase activity"/>
    <property type="evidence" value="ECO:0007669"/>
    <property type="project" value="UniProtKB-EC"/>
</dbReference>
<keyword evidence="1" id="KW-1133">Transmembrane helix</keyword>
<dbReference type="GO" id="GO:0016020">
    <property type="term" value="C:membrane"/>
    <property type="evidence" value="ECO:0007669"/>
    <property type="project" value="TreeGrafter"/>
</dbReference>
<reference evidence="4" key="1">
    <citation type="submission" date="2018-09" db="EMBL/GenBank/DDBJ databases">
        <authorList>
            <person name="Manzano-Marin A."/>
            <person name="Manzano-Marin A."/>
        </authorList>
    </citation>
    <scope>NUCLEOTIDE SEQUENCE [LARGE SCALE GENOMIC DNA]</scope>
    <source>
        <strain evidence="4">BuCistrobi</strain>
    </source>
</reference>
<gene>
    <name evidence="3" type="primary">bioH</name>
    <name evidence="3" type="ORF">BUCINSTRO3249_0367</name>
</gene>
<dbReference type="InterPro" id="IPR050266">
    <property type="entry name" value="AB_hydrolase_sf"/>
</dbReference>
<dbReference type="PROSITE" id="PS51257">
    <property type="entry name" value="PROKAR_LIPOPROTEIN"/>
    <property type="match status" value="1"/>
</dbReference>
<evidence type="ECO:0000313" key="4">
    <source>
        <dbReference type="Proteomes" id="UP000271849"/>
    </source>
</evidence>
<dbReference type="AlphaFoldDB" id="A0A3B1E1C5"/>
<keyword evidence="1" id="KW-0812">Transmembrane</keyword>
<dbReference type="EMBL" id="LR025085">
    <property type="protein sequence ID" value="VAX76855.1"/>
    <property type="molecule type" value="Genomic_DNA"/>
</dbReference>
<dbReference type="EC" id="3.1.1.85" evidence="3"/>
<evidence type="ECO:0000256" key="1">
    <source>
        <dbReference type="SAM" id="Phobius"/>
    </source>
</evidence>
<dbReference type="OrthoDB" id="9780744at2"/>
<dbReference type="RefSeq" id="WP_158349222.1">
    <property type="nucleotide sequence ID" value="NZ_LR025085.1"/>
</dbReference>
<dbReference type="PANTHER" id="PTHR43798">
    <property type="entry name" value="MONOACYLGLYCEROL LIPASE"/>
    <property type="match status" value="1"/>
</dbReference>
<keyword evidence="1" id="KW-0472">Membrane</keyword>
<dbReference type="InterPro" id="IPR029058">
    <property type="entry name" value="AB_hydrolase_fold"/>
</dbReference>
<dbReference type="Proteomes" id="UP000271849">
    <property type="component" value="Chromosome"/>
</dbReference>
<sequence length="265" mass="31316">MKKTKKKIYWSTIGKGEIHIILLHGWGLSCEIWRKIVPLLKEHFTLHLIDLPGFGKSINCPIMNFKKLSLFLLKNIKYKVIWLGWSIGGLFAHYLSFKYPEHTIAVIYITSSPCFIKKKNWPGVTIKILKEIKKNMLSNYKKFIIEFIKLHAIIDKKKKHFYSQKNYSIAKKYPNPNKKAIEIGYKWLIQIDQRKKKLKKNIPTLRIYGEFDNLVSFDTCKAIEKLWKKNNFFIIPGARHAPFLSHPDVLCYMIKKFIKKIFPNS</sequence>